<sequence length="386" mass="43282">MRLPLSLVALFFCVSCSSQKGPPAHNAFDPFIYQVDTSGLLSGAAFALDAGKDLVAAERDPMAISPEIRRYIDQLPGQASPEEKWSLLVQQFRDGLFEVEFDTFATLPVAETFLRRKGNCLSVTMLLAAMAREIGVKASFNQVEVPPKQIREREVAVNFRHINLLVELPEGRQVIDFGVVDFDIAFASATVPDRVALSQYYNNNAVADLVSGEWARAFLRLRKAVELAPGNSDFWVNLGVLYERVGEYDLATDAFIQALQLNRLNLVAARNLERVANDAGHGGLIGGLVTSVERLRNDDPGLVYFEARDAYEEGKYAEAKRLLKRVVNKAADDHRLHFLMGITSYRLQDFGESTRHLREAFALVRDRQIKKGYRRQLFELKQSANL</sequence>
<accession>A0A1G8XY53</accession>
<feature type="signal peptide" evidence="2">
    <location>
        <begin position="1"/>
        <end position="20"/>
    </location>
</feature>
<dbReference type="AlphaFoldDB" id="A0A1G8XY53"/>
<dbReference type="OrthoDB" id="5801251at2"/>
<keyword evidence="4" id="KW-1185">Reference proteome</keyword>
<dbReference type="Proteomes" id="UP000199305">
    <property type="component" value="Unassembled WGS sequence"/>
</dbReference>
<keyword evidence="1" id="KW-0802">TPR repeat</keyword>
<dbReference type="SMART" id="SM00028">
    <property type="entry name" value="TPR"/>
    <property type="match status" value="4"/>
</dbReference>
<evidence type="ECO:0000313" key="3">
    <source>
        <dbReference type="EMBL" id="SDJ95456.1"/>
    </source>
</evidence>
<dbReference type="EMBL" id="FNFH01000002">
    <property type="protein sequence ID" value="SDJ95456.1"/>
    <property type="molecule type" value="Genomic_DNA"/>
</dbReference>
<feature type="repeat" description="TPR" evidence="1">
    <location>
        <begin position="232"/>
        <end position="265"/>
    </location>
</feature>
<keyword evidence="2" id="KW-0732">Signal</keyword>
<feature type="chain" id="PRO_5011793089" evidence="2">
    <location>
        <begin position="21"/>
        <end position="386"/>
    </location>
</feature>
<protein>
    <submittedName>
        <fullName evidence="3">Tetratricopeptide repeat-containing protein</fullName>
    </submittedName>
</protein>
<gene>
    <name evidence="3" type="ORF">SAMN05216212_1284</name>
</gene>
<proteinExistence type="predicted"/>
<dbReference type="SUPFAM" id="SSF48452">
    <property type="entry name" value="TPR-like"/>
    <property type="match status" value="1"/>
</dbReference>
<organism evidence="3 4">
    <name type="scientific">Microbulbifer yueqingensis</name>
    <dbReference type="NCBI Taxonomy" id="658219"/>
    <lineage>
        <taxon>Bacteria</taxon>
        <taxon>Pseudomonadati</taxon>
        <taxon>Pseudomonadota</taxon>
        <taxon>Gammaproteobacteria</taxon>
        <taxon>Cellvibrionales</taxon>
        <taxon>Microbulbiferaceae</taxon>
        <taxon>Microbulbifer</taxon>
    </lineage>
</organism>
<evidence type="ECO:0000313" key="4">
    <source>
        <dbReference type="Proteomes" id="UP000199305"/>
    </source>
</evidence>
<evidence type="ECO:0000256" key="2">
    <source>
        <dbReference type="SAM" id="SignalP"/>
    </source>
</evidence>
<dbReference type="InterPro" id="IPR011990">
    <property type="entry name" value="TPR-like_helical_dom_sf"/>
</dbReference>
<dbReference type="PROSITE" id="PS50293">
    <property type="entry name" value="TPR_REGION"/>
    <property type="match status" value="1"/>
</dbReference>
<dbReference type="Pfam" id="PF13431">
    <property type="entry name" value="TPR_17"/>
    <property type="match status" value="1"/>
</dbReference>
<name>A0A1G8XY53_9GAMM</name>
<evidence type="ECO:0000256" key="1">
    <source>
        <dbReference type="PROSITE-ProRule" id="PRU00339"/>
    </source>
</evidence>
<dbReference type="Gene3D" id="1.25.40.10">
    <property type="entry name" value="Tetratricopeptide repeat domain"/>
    <property type="match status" value="2"/>
</dbReference>
<dbReference type="STRING" id="658219.SAMN05216212_1284"/>
<dbReference type="InterPro" id="IPR019734">
    <property type="entry name" value="TPR_rpt"/>
</dbReference>
<dbReference type="PROSITE" id="PS50005">
    <property type="entry name" value="TPR"/>
    <property type="match status" value="1"/>
</dbReference>
<reference evidence="4" key="1">
    <citation type="submission" date="2016-10" db="EMBL/GenBank/DDBJ databases">
        <authorList>
            <person name="Varghese N."/>
            <person name="Submissions S."/>
        </authorList>
    </citation>
    <scope>NUCLEOTIDE SEQUENCE [LARGE SCALE GENOMIC DNA]</scope>
    <source>
        <strain evidence="4">CGMCC 1.10658</strain>
    </source>
</reference>